<dbReference type="STRING" id="1305731.GCA_000934705_01367"/>
<accession>A0A0P7YK27</accession>
<protein>
    <submittedName>
        <fullName evidence="2">Glycosyltransferase</fullName>
    </submittedName>
</protein>
<dbReference type="AlphaFoldDB" id="A0A0P7YK27"/>
<proteinExistence type="predicted"/>
<dbReference type="Proteomes" id="UP000050416">
    <property type="component" value="Unassembled WGS sequence"/>
</dbReference>
<dbReference type="EMBL" id="LJZQ01000002">
    <property type="protein sequence ID" value="KPQ30452.1"/>
    <property type="molecule type" value="Genomic_DNA"/>
</dbReference>
<dbReference type="GO" id="GO:0009103">
    <property type="term" value="P:lipopolysaccharide biosynthetic process"/>
    <property type="evidence" value="ECO:0007669"/>
    <property type="project" value="TreeGrafter"/>
</dbReference>
<evidence type="ECO:0000313" key="2">
    <source>
        <dbReference type="EMBL" id="KPQ30452.1"/>
    </source>
</evidence>
<dbReference type="PANTHER" id="PTHR46401:SF2">
    <property type="entry name" value="GLYCOSYLTRANSFERASE WBBK-RELATED"/>
    <property type="match status" value="1"/>
</dbReference>
<evidence type="ECO:0000313" key="3">
    <source>
        <dbReference type="Proteomes" id="UP000050416"/>
    </source>
</evidence>
<dbReference type="Pfam" id="PF13692">
    <property type="entry name" value="Glyco_trans_1_4"/>
    <property type="match status" value="1"/>
</dbReference>
<evidence type="ECO:0000256" key="1">
    <source>
        <dbReference type="ARBA" id="ARBA00022679"/>
    </source>
</evidence>
<sequence length="364" mass="41026">MIVYKALHMQGFFLSGFGDMHILIVYASSGRGLQKDALILEQALSAMGHSCQPINLSPRPEWRSRLSQYRHKLIGQFLPDSLQSLYYRCRLLLQRFVPGKPSANIVIHLENIHTAYLPIRAKHWLIPNQEWFVESRTPYLRYIDQVLCKTQVAVSIFSRLHTNAVYLGFSGLPTQAGPAPADKNYHQAIHVAGNSQFKGTATLVACWLKHPEWPTLVVVSQHVTKADSKAENIVFLQNLTDEALANYWCQSGFAVIPSEVEGYGQVLAEAMSYGCVTVTTDAPPMNELIRENRGFLVPYSETRKFRLGTRYLVSIEALETALQKALATSEEDLERMSGIAESWHQSNQADFLNRLRAVTAQQAY</sequence>
<keyword evidence="1 2" id="KW-0808">Transferase</keyword>
<dbReference type="Gene3D" id="3.40.50.2000">
    <property type="entry name" value="Glycogen Phosphorylase B"/>
    <property type="match status" value="1"/>
</dbReference>
<dbReference type="SUPFAM" id="SSF53756">
    <property type="entry name" value="UDP-Glycosyltransferase/glycogen phosphorylase"/>
    <property type="match status" value="1"/>
</dbReference>
<name>A0A0P7YK27_9GAMM</name>
<dbReference type="PATRIC" id="fig|1305731.5.peg.3293"/>
<gene>
    <name evidence="2" type="ORF">HLUCCX14_02525</name>
</gene>
<dbReference type="PANTHER" id="PTHR46401">
    <property type="entry name" value="GLYCOSYLTRANSFERASE WBBK-RELATED"/>
    <property type="match status" value="1"/>
</dbReference>
<dbReference type="OrthoDB" id="654660at2"/>
<dbReference type="GO" id="GO:0016757">
    <property type="term" value="F:glycosyltransferase activity"/>
    <property type="evidence" value="ECO:0007669"/>
    <property type="project" value="TreeGrafter"/>
</dbReference>
<organism evidence="2 3">
    <name type="scientific">Marinobacter excellens HL-55</name>
    <dbReference type="NCBI Taxonomy" id="1305731"/>
    <lineage>
        <taxon>Bacteria</taxon>
        <taxon>Pseudomonadati</taxon>
        <taxon>Pseudomonadota</taxon>
        <taxon>Gammaproteobacteria</taxon>
        <taxon>Pseudomonadales</taxon>
        <taxon>Marinobacteraceae</taxon>
        <taxon>Marinobacter</taxon>
    </lineage>
</organism>
<comment type="caution">
    <text evidence="2">The sequence shown here is derived from an EMBL/GenBank/DDBJ whole genome shotgun (WGS) entry which is preliminary data.</text>
</comment>
<reference evidence="2 3" key="1">
    <citation type="submission" date="2015-09" db="EMBL/GenBank/DDBJ databases">
        <title>Identification and resolution of microdiversity through metagenomic sequencing of parallel consortia.</title>
        <authorList>
            <person name="Nelson W.C."/>
            <person name="Romine M.F."/>
            <person name="Lindemann S.R."/>
        </authorList>
    </citation>
    <scope>NUCLEOTIDE SEQUENCE [LARGE SCALE GENOMIC DNA]</scope>
    <source>
        <strain evidence="2">HL-55</strain>
    </source>
</reference>